<sequence length="338" mass="38616">MLDSNSNNIILLKKQFLCCTPLSKFKWPDISFLKDVEIQKEIIQQTVTDENVLKYPMKQSYVKVFLKFLIDMLEDIGADVDETIYDAYCAIISKTTGENSMHYRHFFIKDETVSHTLIIKESHNIISQGTTGLCSWKAAFHLAEWCIANKNFLKGKSILELGSGVGLSGLTALNFCEPSQYYFSDCHPVVLKTLEENIRLNLLMKHKKTKWIESTINDQIQFSRNNPAQVSNVSILNLLWEDIDESKVIQLKADIVIAADILYDSSSFESLVISLKRLLEKTAKLAIIAVTIRNEMTLEHFLHLIDQYGLKIELENTETPPVFVQTEVVPTKIYKITV</sequence>
<dbReference type="InterPro" id="IPR029063">
    <property type="entry name" value="SAM-dependent_MTases_sf"/>
</dbReference>
<reference evidence="4 5" key="1">
    <citation type="journal article" date="2024" name="bioRxiv">
        <title>A reference genome for Trichogramma kaykai: A tiny desert-dwelling parasitoid wasp with competing sex-ratio distorters.</title>
        <authorList>
            <person name="Culotta J."/>
            <person name="Lindsey A.R."/>
        </authorList>
    </citation>
    <scope>NUCLEOTIDE SEQUENCE [LARGE SCALE GENOMIC DNA]</scope>
    <source>
        <strain evidence="4 5">KSX58</strain>
    </source>
</reference>
<dbReference type="Gene3D" id="3.40.50.150">
    <property type="entry name" value="Vaccinia Virus protein VP39"/>
    <property type="match status" value="1"/>
</dbReference>
<name>A0ABD2WL83_9HYME</name>
<protein>
    <recommendedName>
        <fullName evidence="3">FAM86 N-terminal domain-containing protein</fullName>
    </recommendedName>
</protein>
<evidence type="ECO:0000256" key="2">
    <source>
        <dbReference type="ARBA" id="ARBA00022679"/>
    </source>
</evidence>
<comment type="caution">
    <text evidence="4">The sequence shown here is derived from an EMBL/GenBank/DDBJ whole genome shotgun (WGS) entry which is preliminary data.</text>
</comment>
<dbReference type="Pfam" id="PF14904">
    <property type="entry name" value="FAM86"/>
    <property type="match status" value="1"/>
</dbReference>
<evidence type="ECO:0000313" key="5">
    <source>
        <dbReference type="Proteomes" id="UP001627154"/>
    </source>
</evidence>
<evidence type="ECO:0000313" key="4">
    <source>
        <dbReference type="EMBL" id="KAL3393495.1"/>
    </source>
</evidence>
<keyword evidence="2" id="KW-0808">Transferase</keyword>
<dbReference type="EMBL" id="JBJJXI010000097">
    <property type="protein sequence ID" value="KAL3393495.1"/>
    <property type="molecule type" value="Genomic_DNA"/>
</dbReference>
<organism evidence="4 5">
    <name type="scientific">Trichogramma kaykai</name>
    <dbReference type="NCBI Taxonomy" id="54128"/>
    <lineage>
        <taxon>Eukaryota</taxon>
        <taxon>Metazoa</taxon>
        <taxon>Ecdysozoa</taxon>
        <taxon>Arthropoda</taxon>
        <taxon>Hexapoda</taxon>
        <taxon>Insecta</taxon>
        <taxon>Pterygota</taxon>
        <taxon>Neoptera</taxon>
        <taxon>Endopterygota</taxon>
        <taxon>Hymenoptera</taxon>
        <taxon>Apocrita</taxon>
        <taxon>Proctotrupomorpha</taxon>
        <taxon>Chalcidoidea</taxon>
        <taxon>Trichogrammatidae</taxon>
        <taxon>Trichogramma</taxon>
    </lineage>
</organism>
<dbReference type="SUPFAM" id="SSF53335">
    <property type="entry name" value="S-adenosyl-L-methionine-dependent methyltransferases"/>
    <property type="match status" value="1"/>
</dbReference>
<proteinExistence type="inferred from homology"/>
<feature type="domain" description="FAM86 N-terminal" evidence="3">
    <location>
        <begin position="12"/>
        <end position="90"/>
    </location>
</feature>
<dbReference type="GO" id="GO:0016740">
    <property type="term" value="F:transferase activity"/>
    <property type="evidence" value="ECO:0007669"/>
    <property type="project" value="UniProtKB-KW"/>
</dbReference>
<dbReference type="Pfam" id="PF10294">
    <property type="entry name" value="Methyltransf_16"/>
    <property type="match status" value="2"/>
</dbReference>
<gene>
    <name evidence="4" type="ORF">TKK_012166</name>
</gene>
<keyword evidence="5" id="KW-1185">Reference proteome</keyword>
<dbReference type="PANTHER" id="PTHR14614:SF130">
    <property type="entry name" value="PROTEIN-LYSINE N-METHYLTRANSFERASE EEF2KMT"/>
    <property type="match status" value="1"/>
</dbReference>
<dbReference type="InterPro" id="IPR029426">
    <property type="entry name" value="FAM86_N"/>
</dbReference>
<dbReference type="AlphaFoldDB" id="A0ABD2WL83"/>
<evidence type="ECO:0000259" key="3">
    <source>
        <dbReference type="Pfam" id="PF14904"/>
    </source>
</evidence>
<dbReference type="Proteomes" id="UP001627154">
    <property type="component" value="Unassembled WGS sequence"/>
</dbReference>
<dbReference type="PANTHER" id="PTHR14614">
    <property type="entry name" value="HEPATOCELLULAR CARCINOMA-ASSOCIATED ANTIGEN"/>
    <property type="match status" value="1"/>
</dbReference>
<comment type="similarity">
    <text evidence="1">Belongs to the class I-like SAM-binding methyltransferase superfamily. EEF2KMT family.</text>
</comment>
<evidence type="ECO:0000256" key="1">
    <source>
        <dbReference type="ARBA" id="ARBA00005511"/>
    </source>
</evidence>
<dbReference type="InterPro" id="IPR019410">
    <property type="entry name" value="Methyltransf_16"/>
</dbReference>
<accession>A0ABD2WL83</accession>